<proteinExistence type="predicted"/>
<dbReference type="PANTHER" id="PTHR39456:SF1">
    <property type="entry name" value="METAL-DEPENDENT HYDROLASE"/>
    <property type="match status" value="1"/>
</dbReference>
<sequence length="292" mass="32857">MTGTPVDPEKVALAPRDVRWEWSGLPAHYLDDDPVATHLIDAFHMLLPEGEIFFVQTFQEALAHITDDAVRADVLGFIGQEAVHSSSHQSVLDHFTAQGIDTTPYIRQVRWLFRGLLGDRHLSGKARYSWLVERVAVIAALEHVTSYLGNWGLNATAWDEAMEPRMLDLLRWHLAEEVEHRHVAYDLFTHLDGSYRHRIRAHLVALPTFVFLTARGIRFMCGLDPDAPTGRWKQLRAYLAAAEKKLVPGPRDIAVMAFEYFRPGYHPSHYGSTSQAVAYLASSPAAHAAMVS</sequence>
<dbReference type="PIRSF" id="PIRSF007580">
    <property type="entry name" value="UCP07580"/>
    <property type="match status" value="1"/>
</dbReference>
<gene>
    <name evidence="1" type="ORF">NCTC1935_02107</name>
</gene>
<name>A0A449GZF5_NOCFR</name>
<organism evidence="1">
    <name type="scientific">Nocardia farcinica</name>
    <dbReference type="NCBI Taxonomy" id="37329"/>
    <lineage>
        <taxon>Bacteria</taxon>
        <taxon>Bacillati</taxon>
        <taxon>Actinomycetota</taxon>
        <taxon>Actinomycetes</taxon>
        <taxon>Mycobacteriales</taxon>
        <taxon>Nocardiaceae</taxon>
        <taxon>Nocardia</taxon>
    </lineage>
</organism>
<protein>
    <submittedName>
        <fullName evidence="1">Predicted metal-dependent hydrolase</fullName>
    </submittedName>
</protein>
<dbReference type="AlphaFoldDB" id="A0A449GZF5"/>
<dbReference type="PANTHER" id="PTHR39456">
    <property type="entry name" value="METAL-DEPENDENT HYDROLASE"/>
    <property type="match status" value="1"/>
</dbReference>
<dbReference type="GO" id="GO:0016787">
    <property type="term" value="F:hydrolase activity"/>
    <property type="evidence" value="ECO:0007669"/>
    <property type="project" value="UniProtKB-KW"/>
</dbReference>
<reference evidence="1" key="1">
    <citation type="submission" date="2019-02" db="EMBL/GenBank/DDBJ databases">
        <authorList>
            <consortium name="Pathogen Informatics"/>
        </authorList>
    </citation>
    <scope>NUCLEOTIDE SEQUENCE</scope>
    <source>
        <strain evidence="1">3012STDY6733949</strain>
    </source>
</reference>
<dbReference type="RefSeq" id="WP_137353040.1">
    <property type="nucleotide sequence ID" value="NZ_CAACYE020000001.1"/>
</dbReference>
<dbReference type="InterPro" id="IPR016516">
    <property type="entry name" value="UCP07580"/>
</dbReference>
<evidence type="ECO:0000313" key="1">
    <source>
        <dbReference type="EMBL" id="VFA84278.1"/>
    </source>
</evidence>
<accession>A0A449GZF5</accession>
<keyword evidence="1" id="KW-0378">Hydrolase</keyword>
<dbReference type="EMBL" id="CAACYE010000005">
    <property type="protein sequence ID" value="VFA84278.1"/>
    <property type="molecule type" value="Genomic_DNA"/>
</dbReference>
<dbReference type="Pfam" id="PF10118">
    <property type="entry name" value="Metal_hydrol"/>
    <property type="match status" value="1"/>
</dbReference>